<dbReference type="EMBL" id="SDRB02006132">
    <property type="protein sequence ID" value="THG13038.1"/>
    <property type="molecule type" value="Genomic_DNA"/>
</dbReference>
<protein>
    <submittedName>
        <fullName evidence="1">Uncharacterized protein</fullName>
    </submittedName>
</protein>
<dbReference type="InterPro" id="IPR022251">
    <property type="entry name" value="DUF3774_wound-induced"/>
</dbReference>
<evidence type="ECO:0000313" key="2">
    <source>
        <dbReference type="Proteomes" id="UP000306102"/>
    </source>
</evidence>
<reference evidence="1 2" key="1">
    <citation type="journal article" date="2018" name="Proc. Natl. Acad. Sci. U.S.A.">
        <title>Draft genome sequence of Camellia sinensis var. sinensis provides insights into the evolution of the tea genome and tea quality.</title>
        <authorList>
            <person name="Wei C."/>
            <person name="Yang H."/>
            <person name="Wang S."/>
            <person name="Zhao J."/>
            <person name="Liu C."/>
            <person name="Gao L."/>
            <person name="Xia E."/>
            <person name="Lu Y."/>
            <person name="Tai Y."/>
            <person name="She G."/>
            <person name="Sun J."/>
            <person name="Cao H."/>
            <person name="Tong W."/>
            <person name="Gao Q."/>
            <person name="Li Y."/>
            <person name="Deng W."/>
            <person name="Jiang X."/>
            <person name="Wang W."/>
            <person name="Chen Q."/>
            <person name="Zhang S."/>
            <person name="Li H."/>
            <person name="Wu J."/>
            <person name="Wang P."/>
            <person name="Li P."/>
            <person name="Shi C."/>
            <person name="Zheng F."/>
            <person name="Jian J."/>
            <person name="Huang B."/>
            <person name="Shan D."/>
            <person name="Shi M."/>
            <person name="Fang C."/>
            <person name="Yue Y."/>
            <person name="Li F."/>
            <person name="Li D."/>
            <person name="Wei S."/>
            <person name="Han B."/>
            <person name="Jiang C."/>
            <person name="Yin Y."/>
            <person name="Xia T."/>
            <person name="Zhang Z."/>
            <person name="Bennetzen J.L."/>
            <person name="Zhao S."/>
            <person name="Wan X."/>
        </authorList>
    </citation>
    <scope>NUCLEOTIDE SEQUENCE [LARGE SCALE GENOMIC DNA]</scope>
    <source>
        <strain evidence="2">cv. Shuchazao</strain>
        <tissue evidence="1">Leaf</tissue>
    </source>
</reference>
<keyword evidence="2" id="KW-1185">Reference proteome</keyword>
<organism evidence="1 2">
    <name type="scientific">Camellia sinensis var. sinensis</name>
    <name type="common">China tea</name>
    <dbReference type="NCBI Taxonomy" id="542762"/>
    <lineage>
        <taxon>Eukaryota</taxon>
        <taxon>Viridiplantae</taxon>
        <taxon>Streptophyta</taxon>
        <taxon>Embryophyta</taxon>
        <taxon>Tracheophyta</taxon>
        <taxon>Spermatophyta</taxon>
        <taxon>Magnoliopsida</taxon>
        <taxon>eudicotyledons</taxon>
        <taxon>Gunneridae</taxon>
        <taxon>Pentapetalae</taxon>
        <taxon>asterids</taxon>
        <taxon>Ericales</taxon>
        <taxon>Theaceae</taxon>
        <taxon>Camellia</taxon>
    </lineage>
</organism>
<accession>A0A4S4EA61</accession>
<name>A0A4S4EA61_CAMSN</name>
<dbReference type="Proteomes" id="UP000306102">
    <property type="component" value="Unassembled WGS sequence"/>
</dbReference>
<comment type="caution">
    <text evidence="1">The sequence shown here is derived from an EMBL/GenBank/DDBJ whole genome shotgun (WGS) entry which is preliminary data.</text>
</comment>
<evidence type="ECO:0000313" key="1">
    <source>
        <dbReference type="EMBL" id="THG13038.1"/>
    </source>
</evidence>
<sequence length="191" mass="21419">MHSFSQLEIPMENGSSIIFPPFLAVNLLILEDRKGKHGVHGCKIDDGEGIYEVQEAQSPIATRSMASICPSFFRTTRQRIFDEMIKPHVALCSIICTPSAVFQRKKHSLSSAMIANTTTREEKAKEQSEESKENHVALCSIICTPSAVFQRKKHSLSSAMIANTTTREEKAKEQSEESIKKIMYLNCWVPS</sequence>
<proteinExistence type="predicted"/>
<dbReference type="AlphaFoldDB" id="A0A4S4EA61"/>
<gene>
    <name evidence="1" type="ORF">TEA_012126</name>
</gene>
<dbReference type="Pfam" id="PF12609">
    <property type="entry name" value="DUF3774"/>
    <property type="match status" value="1"/>
</dbReference>